<name>A0ABY5VMF6_9ACTN</name>
<keyword evidence="15" id="KW-1185">Reference proteome</keyword>
<dbReference type="Pfam" id="PF01590">
    <property type="entry name" value="GAF"/>
    <property type="match status" value="1"/>
</dbReference>
<dbReference type="PANTHER" id="PTHR24421:SF10">
    <property type="entry name" value="NITRATE_NITRITE SENSOR PROTEIN NARQ"/>
    <property type="match status" value="1"/>
</dbReference>
<comment type="subcellular location">
    <subcellularLocation>
        <location evidence="2">Membrane</location>
    </subcellularLocation>
</comment>
<dbReference type="Gene3D" id="3.30.450.40">
    <property type="match status" value="1"/>
</dbReference>
<keyword evidence="10 12" id="KW-1133">Transmembrane helix</keyword>
<proteinExistence type="predicted"/>
<dbReference type="Pfam" id="PF00672">
    <property type="entry name" value="HAMP"/>
    <property type="match status" value="1"/>
</dbReference>
<dbReference type="Gene3D" id="6.10.340.10">
    <property type="match status" value="1"/>
</dbReference>
<reference evidence="14" key="1">
    <citation type="submission" date="2021-04" db="EMBL/GenBank/DDBJ databases">
        <authorList>
            <person name="Hartkoorn R.C."/>
            <person name="Beaudoing E."/>
            <person name="Hot D."/>
        </authorList>
    </citation>
    <scope>NUCLEOTIDE SEQUENCE</scope>
    <source>
        <strain evidence="14">NRRL B-16292</strain>
    </source>
</reference>
<evidence type="ECO:0000313" key="14">
    <source>
        <dbReference type="EMBL" id="UWP78857.1"/>
    </source>
</evidence>
<dbReference type="InterPro" id="IPR036890">
    <property type="entry name" value="HATPase_C_sf"/>
</dbReference>
<evidence type="ECO:0000256" key="4">
    <source>
        <dbReference type="ARBA" id="ARBA00022553"/>
    </source>
</evidence>
<dbReference type="CDD" id="cd16917">
    <property type="entry name" value="HATPase_UhpB-NarQ-NarX-like"/>
    <property type="match status" value="1"/>
</dbReference>
<dbReference type="SUPFAM" id="SSF55781">
    <property type="entry name" value="GAF domain-like"/>
    <property type="match status" value="1"/>
</dbReference>
<dbReference type="Pfam" id="PF02518">
    <property type="entry name" value="HATPase_c"/>
    <property type="match status" value="1"/>
</dbReference>
<dbReference type="InterPro" id="IPR003660">
    <property type="entry name" value="HAMP_dom"/>
</dbReference>
<dbReference type="SMART" id="SM00387">
    <property type="entry name" value="HATPase_c"/>
    <property type="match status" value="1"/>
</dbReference>
<dbReference type="Pfam" id="PF05227">
    <property type="entry name" value="CHASE3"/>
    <property type="match status" value="1"/>
</dbReference>
<dbReference type="SMART" id="SM00304">
    <property type="entry name" value="HAMP"/>
    <property type="match status" value="1"/>
</dbReference>
<evidence type="ECO:0000256" key="1">
    <source>
        <dbReference type="ARBA" id="ARBA00000085"/>
    </source>
</evidence>
<evidence type="ECO:0000256" key="5">
    <source>
        <dbReference type="ARBA" id="ARBA00022679"/>
    </source>
</evidence>
<keyword evidence="8" id="KW-0418">Kinase</keyword>
<protein>
    <recommendedName>
        <fullName evidence="3">histidine kinase</fullName>
        <ecNumber evidence="3">2.7.13.3</ecNumber>
    </recommendedName>
</protein>
<comment type="catalytic activity">
    <reaction evidence="1">
        <text>ATP + protein L-histidine = ADP + protein N-phospho-L-histidine.</text>
        <dbReference type="EC" id="2.7.13.3"/>
    </reaction>
</comment>
<organism evidence="14 15">
    <name type="scientific">Dactylosporangium fulvum</name>
    <dbReference type="NCBI Taxonomy" id="53359"/>
    <lineage>
        <taxon>Bacteria</taxon>
        <taxon>Bacillati</taxon>
        <taxon>Actinomycetota</taxon>
        <taxon>Actinomycetes</taxon>
        <taxon>Micromonosporales</taxon>
        <taxon>Micromonosporaceae</taxon>
        <taxon>Dactylosporangium</taxon>
    </lineage>
</organism>
<dbReference type="RefSeq" id="WP_259856272.1">
    <property type="nucleotide sequence ID" value="NZ_BAAAST010000075.1"/>
</dbReference>
<evidence type="ECO:0000256" key="7">
    <source>
        <dbReference type="ARBA" id="ARBA00022741"/>
    </source>
</evidence>
<evidence type="ECO:0000256" key="12">
    <source>
        <dbReference type="SAM" id="Phobius"/>
    </source>
</evidence>
<evidence type="ECO:0000256" key="2">
    <source>
        <dbReference type="ARBA" id="ARBA00004370"/>
    </source>
</evidence>
<keyword evidence="11" id="KW-0902">Two-component regulatory system</keyword>
<dbReference type="InterPro" id="IPR050482">
    <property type="entry name" value="Sensor_HK_TwoCompSys"/>
</dbReference>
<keyword evidence="9" id="KW-0067">ATP-binding</keyword>
<sequence>MNSATGGLIRRMLLATGALLLIVGCAFGVLLISIGVQRETARMSRHSQAIFTTVDQVNRLASEMQAAQLQFTTTRDTRFLDRWQAAQTGLPVQTARLEGLASTPQQRDQAGQIARTTDSYVHDYSIPAVDAARRGDPTAWSVASVQEGGRRIDQLHAELDSLRGTEQTLINTRDRETDAMADREITAVVTGMVGCAIVIALVGWYQTRVMVQPIRRAAVMADRLAGGDLGTRMPETGKAEIGQLERSFNIMAASLEHNHRDLARLADAQTALRRVATLVARGSPPDEVLASVAEELGRLIGTETARILRYDPDGRGTVVAAWRGQELDLPVGRQVPIEGRTVAALVLHSGRAARMDCYRDADGWLAAHLRERGIRSAVGAPIHIEGHLWGVVIATTLCESPVPPDAEARLAEYTDLIATAIANTQARADLVASRARLVVATDQARRRIERDLHDGVQQRLISLALEVRRAESAVPPELTKVRKQLSGIVGELTDTVDDVRELSRGVHPAILTEGGLRPALNALARRSPVAVELDVRLKSRLPEPVEVAAYYVVAEALANAAKHAHASFVSVSASVADGRLHLTVGDDGVGGAEPGRGSGLVGLTDRVEALGGSMTLESPVDGGTRLRVALPLNGTSSGAGAPPEPST</sequence>
<evidence type="ECO:0000256" key="6">
    <source>
        <dbReference type="ARBA" id="ARBA00022692"/>
    </source>
</evidence>
<evidence type="ECO:0000313" key="15">
    <source>
        <dbReference type="Proteomes" id="UP001059617"/>
    </source>
</evidence>
<accession>A0ABY5VMF6</accession>
<dbReference type="PROSITE" id="PS50885">
    <property type="entry name" value="HAMP"/>
    <property type="match status" value="1"/>
</dbReference>
<gene>
    <name evidence="14" type="ORF">Dfulv_27205</name>
</gene>
<dbReference type="InterPro" id="IPR029016">
    <property type="entry name" value="GAF-like_dom_sf"/>
</dbReference>
<feature type="transmembrane region" description="Helical" evidence="12">
    <location>
        <begin position="12"/>
        <end position="36"/>
    </location>
</feature>
<feature type="domain" description="HAMP" evidence="13">
    <location>
        <begin position="208"/>
        <end position="260"/>
    </location>
</feature>
<feature type="transmembrane region" description="Helical" evidence="12">
    <location>
        <begin position="185"/>
        <end position="205"/>
    </location>
</feature>
<dbReference type="EMBL" id="CP073720">
    <property type="protein sequence ID" value="UWP78857.1"/>
    <property type="molecule type" value="Genomic_DNA"/>
</dbReference>
<evidence type="ECO:0000256" key="9">
    <source>
        <dbReference type="ARBA" id="ARBA00022840"/>
    </source>
</evidence>
<keyword evidence="7" id="KW-0547">Nucleotide-binding</keyword>
<dbReference type="InterPro" id="IPR011712">
    <property type="entry name" value="Sig_transdc_His_kin_sub3_dim/P"/>
</dbReference>
<dbReference type="PANTHER" id="PTHR24421">
    <property type="entry name" value="NITRATE/NITRITE SENSOR PROTEIN NARX-RELATED"/>
    <property type="match status" value="1"/>
</dbReference>
<evidence type="ECO:0000256" key="8">
    <source>
        <dbReference type="ARBA" id="ARBA00022777"/>
    </source>
</evidence>
<dbReference type="SMART" id="SM00065">
    <property type="entry name" value="GAF"/>
    <property type="match status" value="1"/>
</dbReference>
<dbReference type="InterPro" id="IPR007891">
    <property type="entry name" value="CHASE3"/>
</dbReference>
<keyword evidence="5" id="KW-0808">Transferase</keyword>
<keyword evidence="12" id="KW-0472">Membrane</keyword>
<evidence type="ECO:0000256" key="11">
    <source>
        <dbReference type="ARBA" id="ARBA00023012"/>
    </source>
</evidence>
<keyword evidence="4" id="KW-0597">Phosphoprotein</keyword>
<dbReference type="InterPro" id="IPR003594">
    <property type="entry name" value="HATPase_dom"/>
</dbReference>
<reference evidence="14" key="2">
    <citation type="submission" date="2022-09" db="EMBL/GenBank/DDBJ databases">
        <title>Biosynthetic gene clusters of Dactylosporangioum fulvum.</title>
        <authorList>
            <person name="Caradec T."/>
        </authorList>
    </citation>
    <scope>NUCLEOTIDE SEQUENCE</scope>
    <source>
        <strain evidence="14">NRRL B-16292</strain>
    </source>
</reference>
<dbReference type="Gene3D" id="1.20.5.1930">
    <property type="match status" value="1"/>
</dbReference>
<dbReference type="SUPFAM" id="SSF55874">
    <property type="entry name" value="ATPase domain of HSP90 chaperone/DNA topoisomerase II/histidine kinase"/>
    <property type="match status" value="1"/>
</dbReference>
<evidence type="ECO:0000259" key="13">
    <source>
        <dbReference type="PROSITE" id="PS50885"/>
    </source>
</evidence>
<evidence type="ECO:0000256" key="3">
    <source>
        <dbReference type="ARBA" id="ARBA00012438"/>
    </source>
</evidence>
<dbReference type="SUPFAM" id="SSF158472">
    <property type="entry name" value="HAMP domain-like"/>
    <property type="match status" value="1"/>
</dbReference>
<dbReference type="Proteomes" id="UP001059617">
    <property type="component" value="Chromosome"/>
</dbReference>
<dbReference type="Pfam" id="PF07730">
    <property type="entry name" value="HisKA_3"/>
    <property type="match status" value="1"/>
</dbReference>
<dbReference type="EC" id="2.7.13.3" evidence="3"/>
<evidence type="ECO:0000256" key="10">
    <source>
        <dbReference type="ARBA" id="ARBA00022989"/>
    </source>
</evidence>
<keyword evidence="6 12" id="KW-0812">Transmembrane</keyword>
<dbReference type="InterPro" id="IPR003018">
    <property type="entry name" value="GAF"/>
</dbReference>
<dbReference type="Gene3D" id="3.30.565.10">
    <property type="entry name" value="Histidine kinase-like ATPase, C-terminal domain"/>
    <property type="match status" value="1"/>
</dbReference>
<dbReference type="CDD" id="cd06225">
    <property type="entry name" value="HAMP"/>
    <property type="match status" value="1"/>
</dbReference>